<gene>
    <name evidence="6" type="ORF">S01H1_36604</name>
</gene>
<keyword evidence="2" id="KW-0547">Nucleotide-binding</keyword>
<protein>
    <recommendedName>
        <fullName evidence="7">Magnesium chelatase ChlI-like catalytic domain-containing protein</fullName>
    </recommendedName>
</protein>
<dbReference type="GO" id="GO:0005524">
    <property type="term" value="F:ATP binding"/>
    <property type="evidence" value="ECO:0007669"/>
    <property type="project" value="UniProtKB-KW"/>
</dbReference>
<evidence type="ECO:0000313" key="6">
    <source>
        <dbReference type="EMBL" id="GAG05802.1"/>
    </source>
</evidence>
<dbReference type="InterPro" id="IPR000523">
    <property type="entry name" value="Mg_chelatse_chII-like_cat_dom"/>
</dbReference>
<evidence type="ECO:0000259" key="4">
    <source>
        <dbReference type="Pfam" id="PF01078"/>
    </source>
</evidence>
<feature type="non-terminal residue" evidence="6">
    <location>
        <position position="247"/>
    </location>
</feature>
<dbReference type="Pfam" id="PF17863">
    <property type="entry name" value="AAA_lid_2"/>
    <property type="match status" value="1"/>
</dbReference>
<keyword evidence="3" id="KW-0067">ATP-binding</keyword>
<feature type="domain" description="ChlI/MoxR AAA lid" evidence="5">
    <location>
        <begin position="204"/>
        <end position="246"/>
    </location>
</feature>
<dbReference type="SUPFAM" id="SSF52540">
    <property type="entry name" value="P-loop containing nucleoside triphosphate hydrolases"/>
    <property type="match status" value="1"/>
</dbReference>
<sequence length="247" mass="27696">MEYVCSDCAEKLKKKEEITYPAPMQLIELPLNASMDDVIGGPNPRVALEQSRWQLQQGILHYAHSNVLYADEINLLDEDIVNCILDAASRGYYVVRRGRLIGTFPSEFLLIGSMNPEEGMLRPQLMDRLGLRVVVAPVNAPEQRLEIYERNRRFADDPVIFAAGYAQQTIAMADEIAQAKELLPEVTIPPEIAESAMRLINSQQIQSQRAEIVLLEAARARAAADARMEVEDVDIAVVAPLALRQRR</sequence>
<dbReference type="InterPro" id="IPR052989">
    <property type="entry name" value="Mg-chelatase_DI-like"/>
</dbReference>
<dbReference type="InterPro" id="IPR041628">
    <property type="entry name" value="ChlI/MoxR_AAA_lid"/>
</dbReference>
<comment type="similarity">
    <text evidence="1">Belongs to the Mg-chelatase subunits D/I family.</text>
</comment>
<reference evidence="6" key="1">
    <citation type="journal article" date="2014" name="Front. Microbiol.">
        <title>High frequency of phylogenetically diverse reductive dehalogenase-homologous genes in deep subseafloor sedimentary metagenomes.</title>
        <authorList>
            <person name="Kawai M."/>
            <person name="Futagami T."/>
            <person name="Toyoda A."/>
            <person name="Takaki Y."/>
            <person name="Nishi S."/>
            <person name="Hori S."/>
            <person name="Arai W."/>
            <person name="Tsubouchi T."/>
            <person name="Morono Y."/>
            <person name="Uchiyama I."/>
            <person name="Ito T."/>
            <person name="Fujiyama A."/>
            <person name="Inagaki F."/>
            <person name="Takami H."/>
        </authorList>
    </citation>
    <scope>NUCLEOTIDE SEQUENCE</scope>
    <source>
        <strain evidence="6">Expedition CK06-06</strain>
    </source>
</reference>
<dbReference type="EMBL" id="BARS01022943">
    <property type="protein sequence ID" value="GAG05802.1"/>
    <property type="molecule type" value="Genomic_DNA"/>
</dbReference>
<dbReference type="AlphaFoldDB" id="X0V2Z9"/>
<organism evidence="6">
    <name type="scientific">marine sediment metagenome</name>
    <dbReference type="NCBI Taxonomy" id="412755"/>
    <lineage>
        <taxon>unclassified sequences</taxon>
        <taxon>metagenomes</taxon>
        <taxon>ecological metagenomes</taxon>
    </lineage>
</organism>
<dbReference type="InterPro" id="IPR027417">
    <property type="entry name" value="P-loop_NTPase"/>
</dbReference>
<evidence type="ECO:0008006" key="7">
    <source>
        <dbReference type="Google" id="ProtNLM"/>
    </source>
</evidence>
<dbReference type="Pfam" id="PF01078">
    <property type="entry name" value="Mg_chelatase"/>
    <property type="match status" value="1"/>
</dbReference>
<evidence type="ECO:0000256" key="3">
    <source>
        <dbReference type="ARBA" id="ARBA00022840"/>
    </source>
</evidence>
<evidence type="ECO:0000256" key="2">
    <source>
        <dbReference type="ARBA" id="ARBA00022741"/>
    </source>
</evidence>
<evidence type="ECO:0000256" key="1">
    <source>
        <dbReference type="ARBA" id="ARBA00005799"/>
    </source>
</evidence>
<dbReference type="Gene3D" id="1.10.8.80">
    <property type="entry name" value="Magnesium chelatase subunit I, C-Terminal domain"/>
    <property type="match status" value="1"/>
</dbReference>
<feature type="domain" description="Magnesium chelatase ChlI-like catalytic" evidence="4">
    <location>
        <begin position="53"/>
        <end position="116"/>
    </location>
</feature>
<accession>X0V2Z9</accession>
<comment type="caution">
    <text evidence="6">The sequence shown here is derived from an EMBL/GenBank/DDBJ whole genome shotgun (WGS) entry which is preliminary data.</text>
</comment>
<name>X0V2Z9_9ZZZZ</name>
<proteinExistence type="inferred from homology"/>
<dbReference type="PANTHER" id="PTHR35023">
    <property type="entry name" value="CHELATASE-RELATED"/>
    <property type="match status" value="1"/>
</dbReference>
<dbReference type="Gene3D" id="3.40.50.300">
    <property type="entry name" value="P-loop containing nucleotide triphosphate hydrolases"/>
    <property type="match status" value="1"/>
</dbReference>
<evidence type="ECO:0000259" key="5">
    <source>
        <dbReference type="Pfam" id="PF17863"/>
    </source>
</evidence>
<dbReference type="PANTHER" id="PTHR35023:SF1">
    <property type="entry name" value="MG-PROTOPORPHYRIN IX CHELATASE"/>
    <property type="match status" value="1"/>
</dbReference>